<dbReference type="PANTHER" id="PTHR30371">
    <property type="entry name" value="SEC-INDEPENDENT PROTEIN TRANSLOCASE PROTEIN TATC"/>
    <property type="match status" value="1"/>
</dbReference>
<comment type="similarity">
    <text evidence="7">Belongs to the TatC family.</text>
</comment>
<dbReference type="GO" id="GO:0043953">
    <property type="term" value="P:protein transport by the Tat complex"/>
    <property type="evidence" value="ECO:0007669"/>
    <property type="project" value="UniProtKB-UniRule"/>
</dbReference>
<gene>
    <name evidence="7" type="primary">tatC</name>
    <name evidence="8" type="ORF">CLV28_1755</name>
</gene>
<feature type="transmembrane region" description="Helical" evidence="7">
    <location>
        <begin position="71"/>
        <end position="92"/>
    </location>
</feature>
<keyword evidence="7" id="KW-0813">Transport</keyword>
<protein>
    <recommendedName>
        <fullName evidence="7">Sec-independent protein translocase protein TatC</fullName>
    </recommendedName>
</protein>
<dbReference type="PANTHER" id="PTHR30371:SF0">
    <property type="entry name" value="SEC-INDEPENDENT PROTEIN TRANSLOCASE PROTEIN TATC, CHLOROPLASTIC-RELATED"/>
    <property type="match status" value="1"/>
</dbReference>
<dbReference type="RefSeq" id="WP_100423119.1">
    <property type="nucleotide sequence ID" value="NZ_BOOX01000006.1"/>
</dbReference>
<dbReference type="AlphaFoldDB" id="A0A2M9CQZ6"/>
<dbReference type="InterPro" id="IPR002033">
    <property type="entry name" value="TatC"/>
</dbReference>
<evidence type="ECO:0000256" key="5">
    <source>
        <dbReference type="ARBA" id="ARBA00023010"/>
    </source>
</evidence>
<evidence type="ECO:0000256" key="1">
    <source>
        <dbReference type="ARBA" id="ARBA00004141"/>
    </source>
</evidence>
<keyword evidence="5 7" id="KW-0811">Translocation</keyword>
<keyword evidence="9" id="KW-1185">Reference proteome</keyword>
<keyword evidence="7" id="KW-1003">Cell membrane</keyword>
<evidence type="ECO:0000313" key="8">
    <source>
        <dbReference type="EMBL" id="PJJ74261.1"/>
    </source>
</evidence>
<evidence type="ECO:0000256" key="6">
    <source>
        <dbReference type="ARBA" id="ARBA00023136"/>
    </source>
</evidence>
<accession>A0A2M9CQZ6</accession>
<feature type="transmembrane region" description="Helical" evidence="7">
    <location>
        <begin position="187"/>
        <end position="204"/>
    </location>
</feature>
<evidence type="ECO:0000256" key="7">
    <source>
        <dbReference type="HAMAP-Rule" id="MF_00902"/>
    </source>
</evidence>
<dbReference type="GO" id="GO:0065002">
    <property type="term" value="P:intracellular protein transmembrane transport"/>
    <property type="evidence" value="ECO:0007669"/>
    <property type="project" value="TreeGrafter"/>
</dbReference>
<comment type="subunit">
    <text evidence="7">The Tat system comprises two distinct complexes: a TatABC complex, containing multiple copies of TatA, TatB and TatC subunits, and a separate TatA complex, containing only TatA subunits. Substrates initially bind to the TatABC complex, which probably triggers association of the separate TatA complex to form the active translocon.</text>
</comment>
<comment type="caution">
    <text evidence="8">The sequence shown here is derived from an EMBL/GenBank/DDBJ whole genome shotgun (WGS) entry which is preliminary data.</text>
</comment>
<name>A0A2M9CQZ6_9CELL</name>
<dbReference type="HAMAP" id="MF_00902">
    <property type="entry name" value="TatC"/>
    <property type="match status" value="1"/>
</dbReference>
<evidence type="ECO:0000256" key="3">
    <source>
        <dbReference type="ARBA" id="ARBA00022927"/>
    </source>
</evidence>
<evidence type="ECO:0000256" key="2">
    <source>
        <dbReference type="ARBA" id="ARBA00022692"/>
    </source>
</evidence>
<feature type="transmembrane region" description="Helical" evidence="7">
    <location>
        <begin position="104"/>
        <end position="126"/>
    </location>
</feature>
<dbReference type="GO" id="GO:0009977">
    <property type="term" value="F:proton motive force dependent protein transmembrane transporter activity"/>
    <property type="evidence" value="ECO:0007669"/>
    <property type="project" value="TreeGrafter"/>
</dbReference>
<dbReference type="EMBL" id="PGFE01000002">
    <property type="protein sequence ID" value="PJJ74261.1"/>
    <property type="molecule type" value="Genomic_DNA"/>
</dbReference>
<evidence type="ECO:0000313" key="9">
    <source>
        <dbReference type="Proteomes" id="UP000231693"/>
    </source>
</evidence>
<sequence>MPLRSHLVEARHRVFLAAIGVVVGAVVGWILYEPIFEALQQPLADVSAERGILATLNFSGVVTAVDMKVKVSLFLGVIVSSPWWLYQVWAFITPGLRSAERRYAIVFIGSGVPLFLLGAAAAWLALPRTVGILNEFVPDGSANLVDAGAYLGFVMRFVLAFGLVCLVPLIMVALTFLGVVPGGTWLAGWRWGVLFGFVFAAVMTPTPDVLSMFLVALPVVALYFVAVGVCLLHDRRARRRAPVEHDVPAT</sequence>
<organism evidence="8 9">
    <name type="scientific">Sediminihabitans luteus</name>
    <dbReference type="NCBI Taxonomy" id="1138585"/>
    <lineage>
        <taxon>Bacteria</taxon>
        <taxon>Bacillati</taxon>
        <taxon>Actinomycetota</taxon>
        <taxon>Actinomycetes</taxon>
        <taxon>Micrococcales</taxon>
        <taxon>Cellulomonadaceae</taxon>
        <taxon>Sediminihabitans</taxon>
    </lineage>
</organism>
<evidence type="ECO:0000256" key="4">
    <source>
        <dbReference type="ARBA" id="ARBA00022989"/>
    </source>
</evidence>
<dbReference type="Proteomes" id="UP000231693">
    <property type="component" value="Unassembled WGS sequence"/>
</dbReference>
<proteinExistence type="inferred from homology"/>
<keyword evidence="6 7" id="KW-0472">Membrane</keyword>
<dbReference type="GO" id="GO:0033281">
    <property type="term" value="C:TAT protein transport complex"/>
    <property type="evidence" value="ECO:0007669"/>
    <property type="project" value="UniProtKB-UniRule"/>
</dbReference>
<dbReference type="OrthoDB" id="9777044at2"/>
<comment type="subcellular location">
    <subcellularLocation>
        <location evidence="7">Cell membrane</location>
        <topology evidence="7">Multi-pass membrane protein</topology>
    </subcellularLocation>
    <subcellularLocation>
        <location evidence="1">Membrane</location>
        <topology evidence="1">Multi-pass membrane protein</topology>
    </subcellularLocation>
</comment>
<dbReference type="PRINTS" id="PR01840">
    <property type="entry name" value="TATCFAMILY"/>
</dbReference>
<dbReference type="NCBIfam" id="TIGR00945">
    <property type="entry name" value="tatC"/>
    <property type="match status" value="1"/>
</dbReference>
<keyword evidence="2 7" id="KW-0812">Transmembrane</keyword>
<keyword evidence="3 7" id="KW-0653">Protein transport</keyword>
<keyword evidence="4 7" id="KW-1133">Transmembrane helix</keyword>
<feature type="transmembrane region" description="Helical" evidence="7">
    <location>
        <begin position="12"/>
        <end position="32"/>
    </location>
</feature>
<comment type="function">
    <text evidence="7">Part of the twin-arginine translocation (Tat) system that transports large folded proteins containing a characteristic twin-arginine motif in their signal peptide across membranes. Together with TatB, TatC is part of a receptor directly interacting with Tat signal peptides.</text>
</comment>
<feature type="transmembrane region" description="Helical" evidence="7">
    <location>
        <begin position="153"/>
        <end position="180"/>
    </location>
</feature>
<feature type="transmembrane region" description="Helical" evidence="7">
    <location>
        <begin position="210"/>
        <end position="232"/>
    </location>
</feature>
<reference evidence="8 9" key="1">
    <citation type="submission" date="2017-11" db="EMBL/GenBank/DDBJ databases">
        <title>Genomic Encyclopedia of Archaeal and Bacterial Type Strains, Phase II (KMG-II): From Individual Species to Whole Genera.</title>
        <authorList>
            <person name="Goeker M."/>
        </authorList>
    </citation>
    <scope>NUCLEOTIDE SEQUENCE [LARGE SCALE GENOMIC DNA]</scope>
    <source>
        <strain evidence="8 9">DSM 25478</strain>
    </source>
</reference>
<dbReference type="Pfam" id="PF00902">
    <property type="entry name" value="TatC"/>
    <property type="match status" value="1"/>
</dbReference>